<dbReference type="PANTHER" id="PTHR47219">
    <property type="entry name" value="RAB GTPASE-ACTIVATING PROTEIN 1-LIKE"/>
    <property type="match status" value="1"/>
</dbReference>
<feature type="compositionally biased region" description="Basic and acidic residues" evidence="1">
    <location>
        <begin position="912"/>
        <end position="925"/>
    </location>
</feature>
<feature type="compositionally biased region" description="Basic and acidic residues" evidence="1">
    <location>
        <begin position="1395"/>
        <end position="1406"/>
    </location>
</feature>
<dbReference type="SMART" id="SM00164">
    <property type="entry name" value="TBC"/>
    <property type="match status" value="1"/>
</dbReference>
<comment type="caution">
    <text evidence="3">The sequence shown here is derived from an EMBL/GenBank/DDBJ whole genome shotgun (WGS) entry which is preliminary data.</text>
</comment>
<dbReference type="GO" id="GO:0005096">
    <property type="term" value="F:GTPase activator activity"/>
    <property type="evidence" value="ECO:0007669"/>
    <property type="project" value="TreeGrafter"/>
</dbReference>
<feature type="compositionally biased region" description="Low complexity" evidence="1">
    <location>
        <begin position="219"/>
        <end position="238"/>
    </location>
</feature>
<reference evidence="3" key="1">
    <citation type="journal article" date="2021" name="Genome Biol. Evol.">
        <title>The assembled and annotated genome of the fairy-ring fungus Marasmius oreades.</title>
        <authorList>
            <person name="Hiltunen M."/>
            <person name="Ament-Velasquez S.L."/>
            <person name="Johannesson H."/>
        </authorList>
    </citation>
    <scope>NUCLEOTIDE SEQUENCE</scope>
    <source>
        <strain evidence="3">03SP1</strain>
    </source>
</reference>
<name>A0A9P7US46_9AGAR</name>
<dbReference type="CDD" id="cd00174">
    <property type="entry name" value="SH3"/>
    <property type="match status" value="1"/>
</dbReference>
<dbReference type="InterPro" id="IPR000195">
    <property type="entry name" value="Rab-GAP-TBC_dom"/>
</dbReference>
<feature type="region of interest" description="Disordered" evidence="1">
    <location>
        <begin position="911"/>
        <end position="949"/>
    </location>
</feature>
<feature type="compositionally biased region" description="Low complexity" evidence="1">
    <location>
        <begin position="554"/>
        <end position="565"/>
    </location>
</feature>
<feature type="region of interest" description="Disordered" evidence="1">
    <location>
        <begin position="778"/>
        <end position="807"/>
    </location>
</feature>
<accession>A0A9P7US46</accession>
<feature type="region of interest" description="Disordered" evidence="1">
    <location>
        <begin position="1273"/>
        <end position="1535"/>
    </location>
</feature>
<evidence type="ECO:0000256" key="1">
    <source>
        <dbReference type="SAM" id="MobiDB-lite"/>
    </source>
</evidence>
<dbReference type="SUPFAM" id="SSF47923">
    <property type="entry name" value="Ypt/Rab-GAP domain of gyp1p"/>
    <property type="match status" value="2"/>
</dbReference>
<dbReference type="Proteomes" id="UP001049176">
    <property type="component" value="Chromosome 6"/>
</dbReference>
<dbReference type="OrthoDB" id="159449at2759"/>
<sequence length="2024" mass="215203">MVMDATELSRWTRFARKGGIGRCTAIHDCVAEGEQDLMFLKDDEITVLMQIPDLDGVYLGYCEGVVGRFQGGDVHFHSKLKKPVMTKRSSVLQAKSPTPSSASPPIPTVPPSPPTSAGRAPYTPLLGQSSSPIGVLSSSPPPMQVYQPPSRHPSARASEMPAKNHTTNAEFPEKEPSSSKSPLPSSHPKYIPTGSGTSVDGTLSRVSASNNSSRPIPLPSVAPASPAPSSHGHSHLPPTYKFPTEPSSPSKKRKQQTVPEQISSVDYRMSANQVEEEVTVEGELCLHRTASQSSSNLGYGGLSEDEALNPGTRFSTASYGSDDGQVGIGLSLMGALAGSDSDSEDDVDVLGRKKGTVRAGISFESDEDENTIESVTQGAPNLAHTDLTRPPTETPFSVSGTEDNGPPLSCVRNGETTQTAPVVVPLRSDSLRFHRDPSVSIKKPDSSVSSSSAQLKTDSPSTGQSPDPNRSYLSDDDLSPHPFDGDEWEGASDIYDNYRYSRYSRYSRSSVANSHRFSGVSINSTKGHRQVPSASTMPALPVGATGSPTSLAFSTVTSPTSPNTVFGRQAEHKEGPERDDSPVDPSVLSSSSSTALDDITVAEPLRSNIGMFGSLTGCILISTTTTSVVESNAEIPPQNANQVTSLTRSNSVASTIESHYSRDSESHSSPNALRQRSFMFSPARGDREDTDFSVPAIGNYSDFTPSVSPSTEEPILPKPSHLSVLEANAASFLRPENARLWQTTEKLNIVKTPPPTQETFPHSPEEEAIAVVVPDDSAKVTTKTQEAPPPSQTPSKTKQPKVRPTPLSLLSTTTTEVGASPLLHTRWGSPVSSTGMSSGRVSVYDESGSTFPKTPRDFDLSSGELPIPGVPAGTARMALEMEQTEGPYISSIKISTNRYSDMPLVVEDDEELPSHAKNHDSKDFEVEGNTTLDTGGGEKDTSSVSDSTYTSHFLDGLKDKSFADSTSQKTGLNALRKLVTSADDHRTPSPTLLIVQSSSPSSPSSTPGSPASLTVSSHSAGPPSPSPSAFPIPPTHQGDTTPVNAPSSPNPAHLRPQLVGDGERRSLFLPHPNAPKPPTDGPGLGPMGPLYQGGNSPQHPAFNAGSALNRIDPKKIAIHALRLALSVPPPPSNLLPPPSSAPIRGKNGKPAPTLAPPPPPPRGPTIYARVDVDLASANGPVPITFGIEPMGPPPLPPPLLPDNYNKTTAGLPHIVAPSPRVAPSPLRLGPGAQPETLRQTSVMKDIGLAVPRSPLAPPSPLKDVPFFNHLEFRSDSSSPQVPSGAVGKGRQGLLGRSATTSAAIPSVNPPTASSGSSTSNGQFALPRTPVRSPDGESGHPANLHETSSNGSNTSMHAPIPRANFTPQVGGLGMRPRSRSFTAFNSPPIANGGTSFRDDSGFGRARETSSSGSPLRTVTASEVSPVRSLTKSVSTPKLHVPSPLSIPANNKVGPGTPGISGPLASSSLATFPPPASSTIPTTPVSPTKSNGARLRKVTSVTSLESAASSYSTAAESSPPPSPITQRMPKKQSFQSMDGASVAVITANPRPFDMPPIPAGVGTLVGGSSDPETSSVVSARSQAVSPPPFGRRSSLRSKLSLPNMRRSSSRHDSMNSNIRPVQDSQTLPKENQTVQFEDMDFELVKPNVPFQNSNRRGSEESSIVRPGSMERFDQLRADSPAFSIASSGSRLTTGLASDSAAMRARANTKASDAEASMESHRQRELKWVSVMSSVPPSQSRKTKKVRKLIGEGVPASVRYLVWSHLTDCKAKNVRGVYTSFGKRARVAAFKDIEGDVRRCFTEYAHLQNTQGPVMALLQAYLTMVPDVPYMTGLTLIAGHLLLSAPEEDAFWIFVSIMDSMLRPYFSSSSLQMEVDAALFSRALEANDPPTAKKLLMDMSMNPTHICSPWFSTLFVGCLPTDYIDRVWDLFLYEGVPFLIRVGLAIVYCCRRALLDATDEETVLDYLRHPSPNWLPPSADAFITFALSFKVKDEEVRKQRIKMEAQVKRQAQQAPRSTGGAISFPKS</sequence>
<feature type="region of interest" description="Disordered" evidence="1">
    <location>
        <begin position="1128"/>
        <end position="1162"/>
    </location>
</feature>
<feature type="compositionally biased region" description="Low complexity" evidence="1">
    <location>
        <begin position="178"/>
        <end position="189"/>
    </location>
</feature>
<evidence type="ECO:0000313" key="3">
    <source>
        <dbReference type="EMBL" id="KAG7090781.1"/>
    </source>
</evidence>
<dbReference type="EMBL" id="CM032186">
    <property type="protein sequence ID" value="KAG7090781.1"/>
    <property type="molecule type" value="Genomic_DNA"/>
</dbReference>
<feature type="compositionally biased region" description="Basic and acidic residues" evidence="1">
    <location>
        <begin position="569"/>
        <end position="581"/>
    </location>
</feature>
<feature type="compositionally biased region" description="Pro residues" evidence="1">
    <location>
        <begin position="1128"/>
        <end position="1140"/>
    </location>
</feature>
<feature type="compositionally biased region" description="Polar residues" evidence="1">
    <location>
        <begin position="1612"/>
        <end position="1625"/>
    </location>
</feature>
<feature type="region of interest" description="Disordered" evidence="1">
    <location>
        <begin position="981"/>
        <end position="1105"/>
    </location>
</feature>
<dbReference type="GeneID" id="66078942"/>
<dbReference type="RefSeq" id="XP_043007251.1">
    <property type="nucleotide sequence ID" value="XM_043154793.1"/>
</dbReference>
<feature type="region of interest" description="Disordered" evidence="1">
    <location>
        <begin position="554"/>
        <end position="593"/>
    </location>
</feature>
<feature type="region of interest" description="Disordered" evidence="1">
    <location>
        <begin position="85"/>
        <end position="270"/>
    </location>
</feature>
<feature type="region of interest" description="Disordered" evidence="1">
    <location>
        <begin position="356"/>
        <end position="491"/>
    </location>
</feature>
<feature type="compositionally biased region" description="Low complexity" evidence="1">
    <location>
        <begin position="997"/>
        <end position="1021"/>
    </location>
</feature>
<feature type="compositionally biased region" description="Polar residues" evidence="1">
    <location>
        <begin position="1037"/>
        <end position="1047"/>
    </location>
</feature>
<dbReference type="SUPFAM" id="SSF50044">
    <property type="entry name" value="SH3-domain"/>
    <property type="match status" value="1"/>
</dbReference>
<feature type="compositionally biased region" description="Polar residues" evidence="1">
    <location>
        <begin position="1344"/>
        <end position="1355"/>
    </location>
</feature>
<dbReference type="Gene3D" id="1.10.8.270">
    <property type="entry name" value="putative rabgap domain of human tbc1 domain family member 14 like domains"/>
    <property type="match status" value="1"/>
</dbReference>
<feature type="region of interest" description="Disordered" evidence="1">
    <location>
        <begin position="1598"/>
        <end position="1625"/>
    </location>
</feature>
<feature type="compositionally biased region" description="Polar residues" evidence="1">
    <location>
        <begin position="194"/>
        <end position="214"/>
    </location>
</feature>
<dbReference type="InterPro" id="IPR035969">
    <property type="entry name" value="Rab-GAP_TBC_sf"/>
</dbReference>
<feature type="compositionally biased region" description="Pro residues" evidence="1">
    <location>
        <begin position="102"/>
        <end position="114"/>
    </location>
</feature>
<evidence type="ECO:0000259" key="2">
    <source>
        <dbReference type="PROSITE" id="PS50086"/>
    </source>
</evidence>
<feature type="compositionally biased region" description="Pro residues" evidence="1">
    <location>
        <begin position="1022"/>
        <end position="1034"/>
    </location>
</feature>
<evidence type="ECO:0000313" key="4">
    <source>
        <dbReference type="Proteomes" id="UP001049176"/>
    </source>
</evidence>
<feature type="compositionally biased region" description="Polar residues" evidence="1">
    <location>
        <begin position="453"/>
        <end position="472"/>
    </location>
</feature>
<feature type="compositionally biased region" description="Low complexity" evidence="1">
    <location>
        <begin position="1475"/>
        <end position="1488"/>
    </location>
</feature>
<dbReference type="GO" id="GO:0031267">
    <property type="term" value="F:small GTPase binding"/>
    <property type="evidence" value="ECO:0007669"/>
    <property type="project" value="TreeGrafter"/>
</dbReference>
<feature type="compositionally biased region" description="Low complexity" evidence="1">
    <location>
        <begin position="583"/>
        <end position="593"/>
    </location>
</feature>
<dbReference type="KEGG" id="more:E1B28_009866"/>
<dbReference type="Pfam" id="PF00566">
    <property type="entry name" value="RabGAP-TBC"/>
    <property type="match status" value="1"/>
</dbReference>
<keyword evidence="4" id="KW-1185">Reference proteome</keyword>
<proteinExistence type="predicted"/>
<feature type="region of interest" description="Disordered" evidence="1">
    <location>
        <begin position="290"/>
        <end position="321"/>
    </location>
</feature>
<feature type="compositionally biased region" description="Polar residues" evidence="1">
    <location>
        <begin position="1407"/>
        <end position="1434"/>
    </location>
</feature>
<organism evidence="3 4">
    <name type="scientific">Marasmius oreades</name>
    <name type="common">fairy-ring Marasmius</name>
    <dbReference type="NCBI Taxonomy" id="181124"/>
    <lineage>
        <taxon>Eukaryota</taxon>
        <taxon>Fungi</taxon>
        <taxon>Dikarya</taxon>
        <taxon>Basidiomycota</taxon>
        <taxon>Agaricomycotina</taxon>
        <taxon>Agaricomycetes</taxon>
        <taxon>Agaricomycetidae</taxon>
        <taxon>Agaricales</taxon>
        <taxon>Marasmiineae</taxon>
        <taxon>Marasmiaceae</taxon>
        <taxon>Marasmius</taxon>
    </lineage>
</organism>
<feature type="region of interest" description="Disordered" evidence="1">
    <location>
        <begin position="654"/>
        <end position="675"/>
    </location>
</feature>
<feature type="compositionally biased region" description="Low complexity" evidence="1">
    <location>
        <begin position="129"/>
        <end position="138"/>
    </location>
</feature>
<feature type="compositionally biased region" description="Low complexity" evidence="1">
    <location>
        <begin position="1497"/>
        <end position="1515"/>
    </location>
</feature>
<feature type="compositionally biased region" description="Basic and acidic residues" evidence="1">
    <location>
        <begin position="429"/>
        <end position="445"/>
    </location>
</feature>
<feature type="compositionally biased region" description="Polar residues" evidence="1">
    <location>
        <begin position="1297"/>
        <end position="1322"/>
    </location>
</feature>
<dbReference type="InterPro" id="IPR050302">
    <property type="entry name" value="Rab_GAP_TBC_domain"/>
</dbReference>
<feature type="domain" description="Rab-GAP TBC" evidence="2">
    <location>
        <begin position="1750"/>
        <end position="1932"/>
    </location>
</feature>
<dbReference type="InterPro" id="IPR036028">
    <property type="entry name" value="SH3-like_dom_sf"/>
</dbReference>
<dbReference type="PROSITE" id="PS50086">
    <property type="entry name" value="TBC_RABGAP"/>
    <property type="match status" value="1"/>
</dbReference>
<feature type="region of interest" description="Disordered" evidence="1">
    <location>
        <begin position="2003"/>
        <end position="2024"/>
    </location>
</feature>
<dbReference type="PANTHER" id="PTHR47219:SF9">
    <property type="entry name" value="GTPASE ACTIVATING PROTEIN AND CENTROSOME-ASSOCIATED, ISOFORM B"/>
    <property type="match status" value="1"/>
</dbReference>
<dbReference type="Gene3D" id="1.10.472.80">
    <property type="entry name" value="Ypt/Rab-GAP domain of gyp1p, domain 3"/>
    <property type="match status" value="1"/>
</dbReference>
<feature type="compositionally biased region" description="Pro residues" evidence="1">
    <location>
        <begin position="1153"/>
        <end position="1162"/>
    </location>
</feature>
<gene>
    <name evidence="3" type="ORF">E1B28_009866</name>
</gene>
<protein>
    <recommendedName>
        <fullName evidence="2">Rab-GAP TBC domain-containing protein</fullName>
    </recommendedName>
</protein>